<dbReference type="InterPro" id="IPR019887">
    <property type="entry name" value="Tscrpt_reg_AsnC/Lrp_C"/>
</dbReference>
<dbReference type="InterPro" id="IPR011008">
    <property type="entry name" value="Dimeric_a/b-barrel"/>
</dbReference>
<evidence type="ECO:0000313" key="3">
    <source>
        <dbReference type="Proteomes" id="UP000439022"/>
    </source>
</evidence>
<organism evidence="2 3">
    <name type="scientific">Haloferax litoreum</name>
    <dbReference type="NCBI Taxonomy" id="2666140"/>
    <lineage>
        <taxon>Archaea</taxon>
        <taxon>Methanobacteriati</taxon>
        <taxon>Methanobacteriota</taxon>
        <taxon>Stenosarchaea group</taxon>
        <taxon>Halobacteria</taxon>
        <taxon>Halobacteriales</taxon>
        <taxon>Haloferacaceae</taxon>
        <taxon>Haloferax</taxon>
    </lineage>
</organism>
<accession>A0A6A8GB84</accession>
<protein>
    <submittedName>
        <fullName evidence="2">Lrp/AsnC family transcriptional regulator</fullName>
    </submittedName>
</protein>
<dbReference type="Gene3D" id="3.30.70.920">
    <property type="match status" value="1"/>
</dbReference>
<dbReference type="Proteomes" id="UP000439022">
    <property type="component" value="Unassembled WGS sequence"/>
</dbReference>
<feature type="domain" description="Transcription regulator AsnC/Lrp ligand binding" evidence="1">
    <location>
        <begin position="6"/>
        <end position="75"/>
    </location>
</feature>
<reference evidence="2 3" key="1">
    <citation type="submission" date="2019-11" db="EMBL/GenBank/DDBJ databases">
        <title>Whole genome sequence of Haloferax sp. MBLA0076.</title>
        <authorList>
            <person name="Seo M.-J."/>
            <person name="Cho E.-S."/>
        </authorList>
    </citation>
    <scope>NUCLEOTIDE SEQUENCE [LARGE SCALE GENOMIC DNA]</scope>
    <source>
        <strain evidence="2 3">MBLA0076</strain>
    </source>
</reference>
<dbReference type="RefSeq" id="WP_151161076.1">
    <property type="nucleotide sequence ID" value="NZ_WKJO01000001.1"/>
</dbReference>
<evidence type="ECO:0000259" key="1">
    <source>
        <dbReference type="Pfam" id="PF01037"/>
    </source>
</evidence>
<dbReference type="AlphaFoldDB" id="A0A6A8GB84"/>
<name>A0A6A8GB84_9EURY</name>
<evidence type="ECO:0000313" key="2">
    <source>
        <dbReference type="EMBL" id="MRX20473.1"/>
    </source>
</evidence>
<gene>
    <name evidence="2" type="ORF">GJR96_00675</name>
</gene>
<keyword evidence="3" id="KW-1185">Reference proteome</keyword>
<dbReference type="SUPFAM" id="SSF54909">
    <property type="entry name" value="Dimeric alpha+beta barrel"/>
    <property type="match status" value="1"/>
</dbReference>
<dbReference type="EMBL" id="WKJO01000001">
    <property type="protein sequence ID" value="MRX20473.1"/>
    <property type="molecule type" value="Genomic_DNA"/>
</dbReference>
<sequence length="76" mass="8107">MVEAYVTIQTGAGTTSDVVEHVRTLDNVRKASIVAGEFDIVAEVEAESERELLTLITGEIQDIEGVGRTSTCIVLG</sequence>
<proteinExistence type="predicted"/>
<dbReference type="Pfam" id="PF01037">
    <property type="entry name" value="AsnC_trans_reg"/>
    <property type="match status" value="1"/>
</dbReference>
<comment type="caution">
    <text evidence="2">The sequence shown here is derived from an EMBL/GenBank/DDBJ whole genome shotgun (WGS) entry which is preliminary data.</text>
</comment>